<dbReference type="InterPro" id="IPR002575">
    <property type="entry name" value="Aminoglycoside_PTrfase"/>
</dbReference>
<dbReference type="Gene3D" id="3.90.1200.10">
    <property type="match status" value="1"/>
</dbReference>
<keyword evidence="3" id="KW-1185">Reference proteome</keyword>
<comment type="caution">
    <text evidence="2">The sequence shown here is derived from an EMBL/GenBank/DDBJ whole genome shotgun (WGS) entry which is preliminary data.</text>
</comment>
<evidence type="ECO:0000259" key="1">
    <source>
        <dbReference type="Pfam" id="PF01636"/>
    </source>
</evidence>
<protein>
    <recommendedName>
        <fullName evidence="1">Aminoglycoside phosphotransferase domain-containing protein</fullName>
    </recommendedName>
</protein>
<accession>A0ABR1J1Y4</accession>
<dbReference type="InterPro" id="IPR051678">
    <property type="entry name" value="AGP_Transferase"/>
</dbReference>
<dbReference type="Proteomes" id="UP001498398">
    <property type="component" value="Unassembled WGS sequence"/>
</dbReference>
<dbReference type="Pfam" id="PF01636">
    <property type="entry name" value="APH"/>
    <property type="match status" value="1"/>
</dbReference>
<evidence type="ECO:0000313" key="3">
    <source>
        <dbReference type="Proteomes" id="UP001498398"/>
    </source>
</evidence>
<gene>
    <name evidence="2" type="ORF">VKT23_013851</name>
</gene>
<dbReference type="PANTHER" id="PTHR21310:SF15">
    <property type="entry name" value="AMINOGLYCOSIDE PHOSPHOTRANSFERASE DOMAIN-CONTAINING PROTEIN"/>
    <property type="match status" value="1"/>
</dbReference>
<dbReference type="PANTHER" id="PTHR21310">
    <property type="entry name" value="AMINOGLYCOSIDE PHOSPHOTRANSFERASE-RELATED-RELATED"/>
    <property type="match status" value="1"/>
</dbReference>
<proteinExistence type="predicted"/>
<reference evidence="2 3" key="1">
    <citation type="submission" date="2024-01" db="EMBL/GenBank/DDBJ databases">
        <title>A draft genome for the cacao thread blight pathogen Marasmiellus scandens.</title>
        <authorList>
            <person name="Baruah I.K."/>
            <person name="Leung J."/>
            <person name="Bukari Y."/>
            <person name="Amoako-Attah I."/>
            <person name="Meinhardt L.W."/>
            <person name="Bailey B.A."/>
            <person name="Cohen S.P."/>
        </authorList>
    </citation>
    <scope>NUCLEOTIDE SEQUENCE [LARGE SCALE GENOMIC DNA]</scope>
    <source>
        <strain evidence="2 3">GH-19</strain>
    </source>
</reference>
<dbReference type="Gene3D" id="3.30.200.20">
    <property type="entry name" value="Phosphorylase Kinase, domain 1"/>
    <property type="match status" value="1"/>
</dbReference>
<dbReference type="EMBL" id="JBANRG010000039">
    <property type="protein sequence ID" value="KAK7448093.1"/>
    <property type="molecule type" value="Genomic_DNA"/>
</dbReference>
<organism evidence="2 3">
    <name type="scientific">Marasmiellus scandens</name>
    <dbReference type="NCBI Taxonomy" id="2682957"/>
    <lineage>
        <taxon>Eukaryota</taxon>
        <taxon>Fungi</taxon>
        <taxon>Dikarya</taxon>
        <taxon>Basidiomycota</taxon>
        <taxon>Agaricomycotina</taxon>
        <taxon>Agaricomycetes</taxon>
        <taxon>Agaricomycetidae</taxon>
        <taxon>Agaricales</taxon>
        <taxon>Marasmiineae</taxon>
        <taxon>Omphalotaceae</taxon>
        <taxon>Marasmiellus</taxon>
    </lineage>
</organism>
<dbReference type="InterPro" id="IPR011009">
    <property type="entry name" value="Kinase-like_dom_sf"/>
</dbReference>
<feature type="domain" description="Aminoglycoside phosphotransferase" evidence="1">
    <location>
        <begin position="83"/>
        <end position="289"/>
    </location>
</feature>
<sequence length="465" mass="53093">MSSNSLTGDDACMPATLYPVNWDALSCLACQHYQTDGFHWGDHIQGGSNLIRFLHLHDDSNTILVARIPHDESAFEDDATIFNRIENEVAMMDFVKARTSIPIPQVVAFSTETGEVGSPYILMTKMDGIPLVKVWDEMEDEKRRVLLQQVVDILLQLWSIRFDRPGTLLKRSNGEWYIASGSLLDDSPSGSPIIDSTTYSNAADYWLAQINAKMKEESESDFGRRAKPTSYAMLWFMRSLIPALFDPAIDAHGFPLYPADFHSQNILITDIDAISGPRISAVIDWEHSGASFSSLFAHYPLFIVDHPAWDDDNPLRSRNLRDQATFLQLLQEAEQKHDHVKVPRLSDLVSKGYGLYLFFHSLRDEVMMDALYPDLFRFAFGTESNDFEVAYYLALTRQGILSKETRRFEFEHEVFLEAEEVLGKDLVKFGLRREEFRDLVLRDGSLFDSGGRVCQWLDLEEQLHL</sequence>
<name>A0ABR1J1Y4_9AGAR</name>
<dbReference type="SUPFAM" id="SSF56112">
    <property type="entry name" value="Protein kinase-like (PK-like)"/>
    <property type="match status" value="1"/>
</dbReference>
<evidence type="ECO:0000313" key="2">
    <source>
        <dbReference type="EMBL" id="KAK7448093.1"/>
    </source>
</evidence>